<reference evidence="6" key="1">
    <citation type="submission" date="2019-06" db="EMBL/GenBank/DDBJ databases">
        <title>Draft genome sequence of the griseofulvin-producing fungus Xylaria cubensis strain G536.</title>
        <authorList>
            <person name="Mead M.E."/>
            <person name="Raja H.A."/>
            <person name="Steenwyk J.L."/>
            <person name="Knowles S.L."/>
            <person name="Oberlies N.H."/>
            <person name="Rokas A."/>
        </authorList>
    </citation>
    <scope>NUCLEOTIDE SEQUENCE [LARGE SCALE GENOMIC DNA]</scope>
    <source>
        <strain evidence="6">G536</strain>
    </source>
</reference>
<protein>
    <recommendedName>
        <fullName evidence="4">Zn(2)-C6 fungal-type domain-containing protein</fullName>
    </recommendedName>
</protein>
<dbReference type="GO" id="GO:0005634">
    <property type="term" value="C:nucleus"/>
    <property type="evidence" value="ECO:0007669"/>
    <property type="project" value="UniProtKB-SubCell"/>
</dbReference>
<evidence type="ECO:0000256" key="1">
    <source>
        <dbReference type="ARBA" id="ARBA00004123"/>
    </source>
</evidence>
<keyword evidence="2" id="KW-0539">Nucleus</keyword>
<dbReference type="PROSITE" id="PS50048">
    <property type="entry name" value="ZN2_CY6_FUNGAL_2"/>
    <property type="match status" value="1"/>
</dbReference>
<dbReference type="GO" id="GO:0000976">
    <property type="term" value="F:transcription cis-regulatory region binding"/>
    <property type="evidence" value="ECO:0007669"/>
    <property type="project" value="TreeGrafter"/>
</dbReference>
<dbReference type="EMBL" id="VFLP01000030">
    <property type="protein sequence ID" value="TRX93233.1"/>
    <property type="molecule type" value="Genomic_DNA"/>
</dbReference>
<dbReference type="CDD" id="cd00067">
    <property type="entry name" value="GAL4"/>
    <property type="match status" value="1"/>
</dbReference>
<dbReference type="OrthoDB" id="3509362at2759"/>
<dbReference type="AlphaFoldDB" id="A0A553HZ61"/>
<comment type="subcellular location">
    <subcellularLocation>
        <location evidence="1">Nucleus</location>
    </subcellularLocation>
</comment>
<dbReference type="Pfam" id="PF00172">
    <property type="entry name" value="Zn_clus"/>
    <property type="match status" value="1"/>
</dbReference>
<dbReference type="SUPFAM" id="SSF57701">
    <property type="entry name" value="Zn2/Cys6 DNA-binding domain"/>
    <property type="match status" value="1"/>
</dbReference>
<evidence type="ECO:0000256" key="3">
    <source>
        <dbReference type="SAM" id="MobiDB-lite"/>
    </source>
</evidence>
<organism evidence="5 6">
    <name type="scientific">Xylaria flabelliformis</name>
    <dbReference type="NCBI Taxonomy" id="2512241"/>
    <lineage>
        <taxon>Eukaryota</taxon>
        <taxon>Fungi</taxon>
        <taxon>Dikarya</taxon>
        <taxon>Ascomycota</taxon>
        <taxon>Pezizomycotina</taxon>
        <taxon>Sordariomycetes</taxon>
        <taxon>Xylariomycetidae</taxon>
        <taxon>Xylariales</taxon>
        <taxon>Xylariaceae</taxon>
        <taxon>Xylaria</taxon>
    </lineage>
</organism>
<evidence type="ECO:0000313" key="5">
    <source>
        <dbReference type="EMBL" id="TRX93233.1"/>
    </source>
</evidence>
<dbReference type="Proteomes" id="UP000319160">
    <property type="component" value="Unassembled WGS sequence"/>
</dbReference>
<gene>
    <name evidence="5" type="ORF">FHL15_005812</name>
</gene>
<dbReference type="SMART" id="SM00066">
    <property type="entry name" value="GAL4"/>
    <property type="match status" value="1"/>
</dbReference>
<sequence length="449" mass="49633">MAFRRTRTGCLTCREDGYKCDEQKPFCGRCVRLGKRCKGYGLKLKWQSPIRPQEVEKVEKGSKGQRRRKASTTALTGLQSQHLAVSTSPRAMSSGLSPQHAYLLDHWSTTLASLITMAPSAQSQFHTHITPMIAHSPSLRSAVCFMAAHHLSILRPDPLLINAATQHQIDAVSSLRKTILTESPLISLAIIMILQATDRLFMTNSGVNHLEGAKVIIEQAGPRTWDCDIGAFLLDLCCYHDAVVSVSERAPPILGLGGDASYLELIDPMQGLKILWAIFGQISSMGSQEGALLDAQGEAIETVLRALDTCVSREGDAGHTIHAYKEAAHVYLHRAWHNVGSPHPGTLKHARECLNHLFQVPISSPLVSTHACPLWTAACETIDCELRDRVRERVRAMYELRHLPSLRRLGQDIEDIWGIKDEERSATGIDKVDCARTILAIRRRGADIV</sequence>
<dbReference type="Gene3D" id="4.10.240.10">
    <property type="entry name" value="Zn(2)-C6 fungal-type DNA-binding domain"/>
    <property type="match status" value="1"/>
</dbReference>
<evidence type="ECO:0000256" key="2">
    <source>
        <dbReference type="ARBA" id="ARBA00023242"/>
    </source>
</evidence>
<feature type="region of interest" description="Disordered" evidence="3">
    <location>
        <begin position="55"/>
        <end position="82"/>
    </location>
</feature>
<dbReference type="InterPro" id="IPR021858">
    <property type="entry name" value="Fun_TF"/>
</dbReference>
<evidence type="ECO:0000313" key="6">
    <source>
        <dbReference type="Proteomes" id="UP000319160"/>
    </source>
</evidence>
<dbReference type="GO" id="GO:0045944">
    <property type="term" value="P:positive regulation of transcription by RNA polymerase II"/>
    <property type="evidence" value="ECO:0007669"/>
    <property type="project" value="TreeGrafter"/>
</dbReference>
<dbReference type="InterPro" id="IPR001138">
    <property type="entry name" value="Zn2Cys6_DnaBD"/>
</dbReference>
<dbReference type="GO" id="GO:0000981">
    <property type="term" value="F:DNA-binding transcription factor activity, RNA polymerase II-specific"/>
    <property type="evidence" value="ECO:0007669"/>
    <property type="project" value="InterPro"/>
</dbReference>
<dbReference type="Pfam" id="PF11951">
    <property type="entry name" value="Fungal_trans_2"/>
    <property type="match status" value="1"/>
</dbReference>
<accession>A0A553HZ61</accession>
<feature type="compositionally biased region" description="Polar residues" evidence="3">
    <location>
        <begin position="71"/>
        <end position="82"/>
    </location>
</feature>
<comment type="caution">
    <text evidence="5">The sequence shown here is derived from an EMBL/GenBank/DDBJ whole genome shotgun (WGS) entry which is preliminary data.</text>
</comment>
<proteinExistence type="predicted"/>
<dbReference type="GO" id="GO:0008270">
    <property type="term" value="F:zinc ion binding"/>
    <property type="evidence" value="ECO:0007669"/>
    <property type="project" value="InterPro"/>
</dbReference>
<dbReference type="PANTHER" id="PTHR37534">
    <property type="entry name" value="TRANSCRIPTIONAL ACTIVATOR PROTEIN UGA3"/>
    <property type="match status" value="1"/>
</dbReference>
<name>A0A553HZ61_9PEZI</name>
<evidence type="ECO:0000259" key="4">
    <source>
        <dbReference type="PROSITE" id="PS50048"/>
    </source>
</evidence>
<dbReference type="InterPro" id="IPR036864">
    <property type="entry name" value="Zn2-C6_fun-type_DNA-bd_sf"/>
</dbReference>
<dbReference type="PANTHER" id="PTHR37534:SF15">
    <property type="entry name" value="ZN(II)2CYS6 TRANSCRIPTION FACTOR (EUROFUNG)"/>
    <property type="match status" value="1"/>
</dbReference>
<feature type="domain" description="Zn(2)-C6 fungal-type" evidence="4">
    <location>
        <begin position="9"/>
        <end position="37"/>
    </location>
</feature>
<keyword evidence="6" id="KW-1185">Reference proteome</keyword>
<dbReference type="STRING" id="2512241.A0A553HZ61"/>